<evidence type="ECO:0000259" key="7">
    <source>
        <dbReference type="Pfam" id="PF00728"/>
    </source>
</evidence>
<dbReference type="KEGG" id="phy:AJ81_06960"/>
<dbReference type="GO" id="GO:0004563">
    <property type="term" value="F:beta-N-acetylhexosaminidase activity"/>
    <property type="evidence" value="ECO:0007669"/>
    <property type="project" value="UniProtKB-EC"/>
</dbReference>
<dbReference type="InterPro" id="IPR017853">
    <property type="entry name" value="GH"/>
</dbReference>
<dbReference type="STRING" id="1123384.AJ81_06960"/>
<dbReference type="Proteomes" id="UP000077469">
    <property type="component" value="Chromosome"/>
</dbReference>
<comment type="catalytic activity">
    <reaction evidence="1">
        <text>Hydrolysis of terminal non-reducing N-acetyl-D-hexosamine residues in N-acetyl-beta-D-hexosaminides.</text>
        <dbReference type="EC" id="3.2.1.52"/>
    </reaction>
</comment>
<feature type="active site" description="Proton donor" evidence="6">
    <location>
        <position position="274"/>
    </location>
</feature>
<dbReference type="GO" id="GO:0030203">
    <property type="term" value="P:glycosaminoglycan metabolic process"/>
    <property type="evidence" value="ECO:0007669"/>
    <property type="project" value="TreeGrafter"/>
</dbReference>
<dbReference type="PANTHER" id="PTHR22600">
    <property type="entry name" value="BETA-HEXOSAMINIDASE"/>
    <property type="match status" value="1"/>
</dbReference>
<evidence type="ECO:0000256" key="3">
    <source>
        <dbReference type="ARBA" id="ARBA00012663"/>
    </source>
</evidence>
<dbReference type="SUPFAM" id="SSF51445">
    <property type="entry name" value="(Trans)glycosidases"/>
    <property type="match status" value="1"/>
</dbReference>
<evidence type="ECO:0000313" key="9">
    <source>
        <dbReference type="EMBL" id="AJC73967.1"/>
    </source>
</evidence>
<dbReference type="Pfam" id="PF02838">
    <property type="entry name" value="Glyco_hydro_20b"/>
    <property type="match status" value="1"/>
</dbReference>
<reference evidence="9 10" key="1">
    <citation type="submission" date="2014-01" db="EMBL/GenBank/DDBJ databases">
        <title>Genome sequencing of Thermotog hypogea.</title>
        <authorList>
            <person name="Zhang X."/>
            <person name="Alvare G."/>
            <person name="Fristensky B."/>
            <person name="Chen L."/>
            <person name="Suen T."/>
            <person name="Chen Q."/>
            <person name="Ma K."/>
        </authorList>
    </citation>
    <scope>NUCLEOTIDE SEQUENCE [LARGE SCALE GENOMIC DNA]</scope>
    <source>
        <strain evidence="9 10">DSM 11164</strain>
    </source>
</reference>
<dbReference type="PANTHER" id="PTHR22600:SF57">
    <property type="entry name" value="BETA-N-ACETYLHEXOSAMINIDASE"/>
    <property type="match status" value="1"/>
</dbReference>
<evidence type="ECO:0000256" key="5">
    <source>
        <dbReference type="ARBA" id="ARBA00023295"/>
    </source>
</evidence>
<dbReference type="PaxDb" id="1123384-AJ81_06960"/>
<name>A0A0X1KRN5_9THEM</name>
<evidence type="ECO:0000313" key="10">
    <source>
        <dbReference type="Proteomes" id="UP000077469"/>
    </source>
</evidence>
<evidence type="ECO:0000259" key="8">
    <source>
        <dbReference type="Pfam" id="PF02838"/>
    </source>
</evidence>
<comment type="similarity">
    <text evidence="2">Belongs to the glycosyl hydrolase 20 family.</text>
</comment>
<dbReference type="OrthoDB" id="9763537at2"/>
<organism evidence="9 10">
    <name type="scientific">Pseudothermotoga hypogea DSM 11164 = NBRC 106472</name>
    <dbReference type="NCBI Taxonomy" id="1123384"/>
    <lineage>
        <taxon>Bacteria</taxon>
        <taxon>Thermotogati</taxon>
        <taxon>Thermotogota</taxon>
        <taxon>Thermotogae</taxon>
        <taxon>Thermotogales</taxon>
        <taxon>Thermotogaceae</taxon>
        <taxon>Pseudothermotoga</taxon>
    </lineage>
</organism>
<keyword evidence="4 9" id="KW-0378">Hydrolase</keyword>
<dbReference type="GO" id="GO:0005975">
    <property type="term" value="P:carbohydrate metabolic process"/>
    <property type="evidence" value="ECO:0007669"/>
    <property type="project" value="InterPro"/>
</dbReference>
<gene>
    <name evidence="9" type="ORF">AJ81_06960</name>
</gene>
<evidence type="ECO:0000256" key="6">
    <source>
        <dbReference type="PIRSR" id="PIRSR625705-1"/>
    </source>
</evidence>
<dbReference type="InterPro" id="IPR029018">
    <property type="entry name" value="Hex-like_dom2"/>
</dbReference>
<keyword evidence="5" id="KW-0326">Glycosidase</keyword>
<dbReference type="SUPFAM" id="SSF55545">
    <property type="entry name" value="beta-N-acetylhexosaminidase-like domain"/>
    <property type="match status" value="1"/>
</dbReference>
<dbReference type="InterPro" id="IPR025705">
    <property type="entry name" value="Beta_hexosaminidase_sua/sub"/>
</dbReference>
<evidence type="ECO:0000256" key="2">
    <source>
        <dbReference type="ARBA" id="ARBA00006285"/>
    </source>
</evidence>
<dbReference type="Pfam" id="PF00728">
    <property type="entry name" value="Glyco_hydro_20"/>
    <property type="match status" value="1"/>
</dbReference>
<dbReference type="PATRIC" id="fig|1123384.7.peg.1399"/>
<feature type="domain" description="Beta-hexosaminidase bacterial type N-terminal" evidence="8">
    <location>
        <begin position="2"/>
        <end position="118"/>
    </location>
</feature>
<accession>A0A0X1KRN5</accession>
<dbReference type="EC" id="3.2.1.52" evidence="3"/>
<feature type="domain" description="Glycoside hydrolase family 20 catalytic" evidence="7">
    <location>
        <begin position="122"/>
        <end position="366"/>
    </location>
</feature>
<keyword evidence="10" id="KW-1185">Reference proteome</keyword>
<dbReference type="InterPro" id="IPR015882">
    <property type="entry name" value="HEX_bac_N"/>
</dbReference>
<dbReference type="EMBL" id="CP007141">
    <property type="protein sequence ID" value="AJC73967.1"/>
    <property type="molecule type" value="Genomic_DNA"/>
</dbReference>
<dbReference type="InterPro" id="IPR015883">
    <property type="entry name" value="Glyco_hydro_20_cat"/>
</dbReference>
<dbReference type="CDD" id="cd06565">
    <property type="entry name" value="GH20_GcnA-like"/>
    <property type="match status" value="1"/>
</dbReference>
<dbReference type="RefSeq" id="WP_031504439.1">
    <property type="nucleotide sequence ID" value="NC_022795.1"/>
</dbReference>
<dbReference type="GO" id="GO:0016020">
    <property type="term" value="C:membrane"/>
    <property type="evidence" value="ECO:0007669"/>
    <property type="project" value="TreeGrafter"/>
</dbReference>
<dbReference type="Gene3D" id="3.20.20.80">
    <property type="entry name" value="Glycosidases"/>
    <property type="match status" value="1"/>
</dbReference>
<dbReference type="Gene3D" id="3.30.379.10">
    <property type="entry name" value="Chitobiase/beta-hexosaminidase domain 2-like"/>
    <property type="match status" value="1"/>
</dbReference>
<dbReference type="AlphaFoldDB" id="A0A0X1KRN5"/>
<evidence type="ECO:0000256" key="4">
    <source>
        <dbReference type="ARBA" id="ARBA00022801"/>
    </source>
</evidence>
<evidence type="ECO:0000256" key="1">
    <source>
        <dbReference type="ARBA" id="ARBA00001231"/>
    </source>
</evidence>
<proteinExistence type="inferred from homology"/>
<protein>
    <recommendedName>
        <fullName evidence="3">beta-N-acetylhexosaminidase</fullName>
        <ecNumber evidence="3">3.2.1.52</ecNumber>
    </recommendedName>
</protein>
<sequence length="604" mass="69545">MIPTAKRITKLQGVFHLPESGKIFSRIESFKIAKMLKRELASWGKDFSIVSHSSNGSTFELLLDENLVNHPQGNRIVVQGSKVSFVAATNQGLFYAVQTFKQLLRERNGSLEPVLIEDEPDFENRAFMLDISRDRVPKMETLKRLVDLLSELKYNQLQLYMEHTFAYEKHEKVWKDYSPLTHEEILELDEYCRERFIELVPNQNCFGHLEKWLMHDEYKHLAECPDGFVFPWGVPSGPFSLSPTVEESLKFVGSLLEELLPHFSSTKVNVGADETFDLGLGRSKELCERLGKGRVYLNFLLDLYRIVKRHGKTMMFWGDIIKNYPELVGELPKDVIALLWGYEEDHPYESECELFASKGVSFYVCPGTSSWNSFVGRLDNALGNVRNAVKNGKKFGALGFLLTDWGDNGHPQHLAVSILPIVYAATLGWNSSVDLPTSELSKETDLHIFKIESFSEKLCVLGNMYKKLSVQLPNASAYFMALMFPERFLENLDALNEKDVETIRESLEQIESVCRELFKLRNESNRIFVDGIVNNAEMLKLAMEWILMAKRFGRIDRIDEVIWKDFTTRFSRIVEEYKNLWLESNRPGGLSQSVDKLTRLLKLR</sequence>
<dbReference type="PRINTS" id="PR00738">
    <property type="entry name" value="GLHYDRLASE20"/>
</dbReference>